<proteinExistence type="predicted"/>
<keyword evidence="3" id="KW-1185">Reference proteome</keyword>
<accession>A0A9P1IPJ1</accession>
<name>A0A9P1IPJ1_9PELO</name>
<sequence length="573" mass="68332">MNWERAIIIGNTRETYFATSSYDELLLRKNNSNTFLNIGDCIKCTSRSTTGWQMGDGKIEMRRVVDKFEKIDRFVDLKLQNQNRGVYIMGNILGVDLREHPRTRELVRCFRTDFLEEVYDDVQSKTRIYKNEELIGMKVIASHIVTPLKYGYWAVINVNNDPNDTFDRNGRHFRRGIALNFRMENTKNGKHDLMFWIPHVRERALYTEELRGNIPKQRFFGNWVSFSLNRNYQVDEQSDVKIIEDVLPTRIHQNRCEVRVSVRFEIERWDKRGYPELKCSQCGGLVADITRTLEQYGMLKSLSGEAWVQYFQHEPSRGIWFILSEKQDEWIDDNRIDRTRENPNENSSRRRSRSPERSNYRDNFDSRNSGREDDYGRRERSRPREEDRRENPNENSSRRRSRSSERSDYRENYERSRPREDFDIVDQRNREYERRLRETSRAPSRIDRSPSRKRDDTSSIPSTSRSYNDDLSKAQANLKKLKTRYEYLTANNMPIPEKLREDLGNAILEEQISRYDFDDRKSGKIEVDAGEFNKYKELATLFRGMLSSSKVCDEMRKYDANLLNNINRLMFDS</sequence>
<feature type="compositionally biased region" description="Basic and acidic residues" evidence="1">
    <location>
        <begin position="402"/>
        <end position="457"/>
    </location>
</feature>
<feature type="compositionally biased region" description="Basic and acidic residues" evidence="1">
    <location>
        <begin position="334"/>
        <end position="343"/>
    </location>
</feature>
<organism evidence="2 3">
    <name type="scientific">Caenorhabditis angaria</name>
    <dbReference type="NCBI Taxonomy" id="860376"/>
    <lineage>
        <taxon>Eukaryota</taxon>
        <taxon>Metazoa</taxon>
        <taxon>Ecdysozoa</taxon>
        <taxon>Nematoda</taxon>
        <taxon>Chromadorea</taxon>
        <taxon>Rhabditida</taxon>
        <taxon>Rhabditina</taxon>
        <taxon>Rhabditomorpha</taxon>
        <taxon>Rhabditoidea</taxon>
        <taxon>Rhabditidae</taxon>
        <taxon>Peloderinae</taxon>
        <taxon>Caenorhabditis</taxon>
    </lineage>
</organism>
<dbReference type="Proteomes" id="UP001152747">
    <property type="component" value="Unassembled WGS sequence"/>
</dbReference>
<feature type="region of interest" description="Disordered" evidence="1">
    <location>
        <begin position="334"/>
        <end position="471"/>
    </location>
</feature>
<gene>
    <name evidence="2" type="ORF">CAMP_LOCUS12220</name>
</gene>
<protein>
    <submittedName>
        <fullName evidence="2">Uncharacterized protein</fullName>
    </submittedName>
</protein>
<evidence type="ECO:0000313" key="3">
    <source>
        <dbReference type="Proteomes" id="UP001152747"/>
    </source>
</evidence>
<evidence type="ECO:0000256" key="1">
    <source>
        <dbReference type="SAM" id="MobiDB-lite"/>
    </source>
</evidence>
<reference evidence="2" key="1">
    <citation type="submission" date="2022-11" db="EMBL/GenBank/DDBJ databases">
        <authorList>
            <person name="Kikuchi T."/>
        </authorList>
    </citation>
    <scope>NUCLEOTIDE SEQUENCE</scope>
    <source>
        <strain evidence="2">PS1010</strain>
    </source>
</reference>
<evidence type="ECO:0000313" key="2">
    <source>
        <dbReference type="EMBL" id="CAI5449583.1"/>
    </source>
</evidence>
<comment type="caution">
    <text evidence="2">The sequence shown here is derived from an EMBL/GenBank/DDBJ whole genome shotgun (WGS) entry which is preliminary data.</text>
</comment>
<dbReference type="EMBL" id="CANHGI010000004">
    <property type="protein sequence ID" value="CAI5449583.1"/>
    <property type="molecule type" value="Genomic_DNA"/>
</dbReference>
<feature type="compositionally biased region" description="Basic and acidic residues" evidence="1">
    <location>
        <begin position="353"/>
        <end position="392"/>
    </location>
</feature>
<dbReference type="AlphaFoldDB" id="A0A9P1IPJ1"/>